<dbReference type="Proteomes" id="UP000606974">
    <property type="component" value="Unassembled WGS sequence"/>
</dbReference>
<dbReference type="GO" id="GO:0031083">
    <property type="term" value="C:BLOC-1 complex"/>
    <property type="evidence" value="ECO:0007669"/>
    <property type="project" value="TreeGrafter"/>
</dbReference>
<evidence type="ECO:0000256" key="7">
    <source>
        <dbReference type="ARBA" id="ARBA00029808"/>
    </source>
</evidence>
<evidence type="ECO:0000259" key="9">
    <source>
        <dbReference type="Pfam" id="PF10241"/>
    </source>
</evidence>
<organism evidence="10 11">
    <name type="scientific">Endocarpon pusillum</name>
    <dbReference type="NCBI Taxonomy" id="364733"/>
    <lineage>
        <taxon>Eukaryota</taxon>
        <taxon>Fungi</taxon>
        <taxon>Dikarya</taxon>
        <taxon>Ascomycota</taxon>
        <taxon>Pezizomycotina</taxon>
        <taxon>Eurotiomycetes</taxon>
        <taxon>Chaetothyriomycetidae</taxon>
        <taxon>Verrucariales</taxon>
        <taxon>Verrucariaceae</taxon>
        <taxon>Endocarpon</taxon>
    </lineage>
</organism>
<evidence type="ECO:0000313" key="11">
    <source>
        <dbReference type="Proteomes" id="UP000606974"/>
    </source>
</evidence>
<dbReference type="GO" id="GO:0007032">
    <property type="term" value="P:endosome organization"/>
    <property type="evidence" value="ECO:0007669"/>
    <property type="project" value="TreeGrafter"/>
</dbReference>
<dbReference type="GO" id="GO:0005768">
    <property type="term" value="C:endosome"/>
    <property type="evidence" value="ECO:0007669"/>
    <property type="project" value="UniProtKB-SubCell"/>
</dbReference>
<dbReference type="Pfam" id="PF10241">
    <property type="entry name" value="KxDL"/>
    <property type="match status" value="1"/>
</dbReference>
<sequence>MAAAARRQYSYAAAPQKTLPITMPSKAPAYHYPVSRIAMSPPEMSDSSTTYSGSRSSGQSYSARSSNYAASQSSDYESYNSTSGVDVVDMLSERMNSAFEPIRMDKSLAKQAQTSGQLNAKQRELAELQAMAQRRLKGARKNFDEGMQAARESRRDIDYIKGKATSMKAKAERRNPEAYAKASRRSYDDY</sequence>
<accession>A0A8H7E7V6</accession>
<protein>
    <recommendedName>
        <fullName evidence="4">Biogenesis of lysosome-related organelles complex 1 subunit KXD1</fullName>
    </recommendedName>
    <alternativeName>
        <fullName evidence="7">KxDL homolog</fullName>
    </alternativeName>
</protein>
<dbReference type="GO" id="GO:0032880">
    <property type="term" value="P:regulation of protein localization"/>
    <property type="evidence" value="ECO:0007669"/>
    <property type="project" value="TreeGrafter"/>
</dbReference>
<feature type="domain" description="KxDL" evidence="9">
    <location>
        <begin position="94"/>
        <end position="179"/>
    </location>
</feature>
<dbReference type="InterPro" id="IPR051390">
    <property type="entry name" value="BLOC-1_subunit_KXD1"/>
</dbReference>
<dbReference type="OrthoDB" id="4089816at2759"/>
<dbReference type="PANTHER" id="PTHR37787">
    <property type="entry name" value="BIOGENESIS OF LYSOSOME-RELATED ORGANELLES COMPLEX 1 SUBUNIT KXD1"/>
    <property type="match status" value="1"/>
</dbReference>
<dbReference type="EMBL" id="JAACFV010000033">
    <property type="protein sequence ID" value="KAF7510146.1"/>
    <property type="molecule type" value="Genomic_DNA"/>
</dbReference>
<dbReference type="InterPro" id="IPR019371">
    <property type="entry name" value="KxDL_dom"/>
</dbReference>
<name>A0A8H7E7V6_9EURO</name>
<evidence type="ECO:0000256" key="5">
    <source>
        <dbReference type="ARBA" id="ARBA00022448"/>
    </source>
</evidence>
<comment type="similarity">
    <text evidence="3">Belongs to the KXD1 family.</text>
</comment>
<dbReference type="PANTHER" id="PTHR37787:SF1">
    <property type="entry name" value="BIOGENESIS OF LYSOSOME-RELATED ORGANELLES COMPLEX 1 SUBUNIT KXD1"/>
    <property type="match status" value="1"/>
</dbReference>
<comment type="caution">
    <text evidence="10">The sequence shown here is derived from an EMBL/GenBank/DDBJ whole genome shotgun (WGS) entry which is preliminary data.</text>
</comment>
<evidence type="ECO:0000256" key="3">
    <source>
        <dbReference type="ARBA" id="ARBA00005913"/>
    </source>
</evidence>
<feature type="region of interest" description="Disordered" evidence="8">
    <location>
        <begin position="39"/>
        <end position="81"/>
    </location>
</feature>
<evidence type="ECO:0000256" key="1">
    <source>
        <dbReference type="ARBA" id="ARBA00002069"/>
    </source>
</evidence>
<keyword evidence="11" id="KW-1185">Reference proteome</keyword>
<gene>
    <name evidence="10" type="ORF">GJ744_007045</name>
</gene>
<evidence type="ECO:0000313" key="10">
    <source>
        <dbReference type="EMBL" id="KAF7510146.1"/>
    </source>
</evidence>
<keyword evidence="6" id="KW-0967">Endosome</keyword>
<feature type="region of interest" description="Disordered" evidence="8">
    <location>
        <begin position="166"/>
        <end position="190"/>
    </location>
</feature>
<proteinExistence type="inferred from homology"/>
<evidence type="ECO:0000256" key="6">
    <source>
        <dbReference type="ARBA" id="ARBA00022753"/>
    </source>
</evidence>
<dbReference type="AlphaFoldDB" id="A0A8H7E7V6"/>
<comment type="subcellular location">
    <subcellularLocation>
        <location evidence="2">Endosome</location>
    </subcellularLocation>
</comment>
<evidence type="ECO:0000256" key="4">
    <source>
        <dbReference type="ARBA" id="ARBA00016207"/>
    </source>
</evidence>
<evidence type="ECO:0000256" key="8">
    <source>
        <dbReference type="SAM" id="MobiDB-lite"/>
    </source>
</evidence>
<comment type="function">
    <text evidence="1">Component of the biogenesis of lysosome-related organelles complex-1 (BLOC-1) involved in endosomal cargo sorting.</text>
</comment>
<reference evidence="10" key="1">
    <citation type="submission" date="2020-02" db="EMBL/GenBank/DDBJ databases">
        <authorList>
            <person name="Palmer J.M."/>
        </authorList>
    </citation>
    <scope>NUCLEOTIDE SEQUENCE</scope>
    <source>
        <strain evidence="10">EPUS1.4</strain>
        <tissue evidence="10">Thallus</tissue>
    </source>
</reference>
<keyword evidence="5" id="KW-0813">Transport</keyword>
<evidence type="ECO:0000256" key="2">
    <source>
        <dbReference type="ARBA" id="ARBA00004177"/>
    </source>
</evidence>
<feature type="compositionally biased region" description="Low complexity" evidence="8">
    <location>
        <begin position="45"/>
        <end position="76"/>
    </location>
</feature>